<dbReference type="GO" id="GO:0006355">
    <property type="term" value="P:regulation of DNA-templated transcription"/>
    <property type="evidence" value="ECO:0007669"/>
    <property type="project" value="InterPro"/>
</dbReference>
<keyword evidence="2" id="KW-0067">ATP-binding</keyword>
<dbReference type="InterPro" id="IPR036388">
    <property type="entry name" value="WH-like_DNA-bd_sf"/>
</dbReference>
<dbReference type="PROSITE" id="PS50043">
    <property type="entry name" value="HTH_LUXR_2"/>
    <property type="match status" value="1"/>
</dbReference>
<keyword evidence="1" id="KW-0547">Nucleotide-binding</keyword>
<dbReference type="Gene3D" id="1.25.40.10">
    <property type="entry name" value="Tetratricopeptide repeat domain"/>
    <property type="match status" value="1"/>
</dbReference>
<dbReference type="InterPro" id="IPR016032">
    <property type="entry name" value="Sig_transdc_resp-reg_C-effctor"/>
</dbReference>
<name>A0A7K0CFA6_9ACTN</name>
<proteinExistence type="predicted"/>
<feature type="domain" description="HTH luxR-type" evidence="3">
    <location>
        <begin position="962"/>
        <end position="1027"/>
    </location>
</feature>
<dbReference type="Gene3D" id="1.10.10.10">
    <property type="entry name" value="Winged helix-like DNA-binding domain superfamily/Winged helix DNA-binding domain"/>
    <property type="match status" value="1"/>
</dbReference>
<dbReference type="SUPFAM" id="SSF52540">
    <property type="entry name" value="P-loop containing nucleoside triphosphate hydrolases"/>
    <property type="match status" value="1"/>
</dbReference>
<dbReference type="RefSeq" id="WP_228389953.1">
    <property type="nucleotide sequence ID" value="NZ_WEGJ01000005.1"/>
</dbReference>
<keyword evidence="5" id="KW-1185">Reference proteome</keyword>
<dbReference type="InterPro" id="IPR041664">
    <property type="entry name" value="AAA_16"/>
</dbReference>
<evidence type="ECO:0000259" key="3">
    <source>
        <dbReference type="PROSITE" id="PS50043"/>
    </source>
</evidence>
<dbReference type="Gene3D" id="3.40.50.300">
    <property type="entry name" value="P-loop containing nucleotide triphosphate hydrolases"/>
    <property type="match status" value="1"/>
</dbReference>
<evidence type="ECO:0000313" key="5">
    <source>
        <dbReference type="Proteomes" id="UP000466345"/>
    </source>
</evidence>
<dbReference type="EMBL" id="WEGJ01000005">
    <property type="protein sequence ID" value="MQY12155.1"/>
    <property type="molecule type" value="Genomic_DNA"/>
</dbReference>
<reference evidence="4 5" key="1">
    <citation type="submission" date="2019-10" db="EMBL/GenBank/DDBJ databases">
        <title>Streptomyces smaragdinus sp. nov. and Streptomyces fabii sp. nov., isolated from the gut of fungus growing-termite Macrotermes natalensis.</title>
        <authorList>
            <person name="Schwitalla J."/>
            <person name="Benndorf R."/>
            <person name="Martin K."/>
            <person name="De Beer W."/>
            <person name="Kaster A.-K."/>
            <person name="Vollmers J."/>
            <person name="Poulsen M."/>
            <person name="Beemelmanns C."/>
        </authorList>
    </citation>
    <scope>NUCLEOTIDE SEQUENCE [LARGE SCALE GENOMIC DNA]</scope>
    <source>
        <strain evidence="4 5">RB5</strain>
    </source>
</reference>
<gene>
    <name evidence="4" type="ORF">SRB5_22850</name>
</gene>
<dbReference type="Proteomes" id="UP000466345">
    <property type="component" value="Unassembled WGS sequence"/>
</dbReference>
<protein>
    <recommendedName>
        <fullName evidence="3">HTH luxR-type domain-containing protein</fullName>
    </recommendedName>
</protein>
<dbReference type="PANTHER" id="PTHR16305:SF35">
    <property type="entry name" value="TRANSCRIPTIONAL ACTIVATOR DOMAIN"/>
    <property type="match status" value="1"/>
</dbReference>
<sequence length="1035" mass="110185">MTSPAPELSTGLDAESVLDGMLKGMETSRTSPVFVGRADELRILGEALTEAGRGEPRAVLVGGEAGVGKTRLLAEFLTAAAADGAVTVLGGCVETGAEGLPFHPVATALRGLRRRLGPELAEAAAGQEGELARLLPELGEPTAAVSDTDGRARLFELTVRLLEGLAQGRTLVLALEDLHWADRSTRELLSYLLRSARDSRLLVVATYRSDDLHRRHPLRPALAEYERLRSVRRFELPRFDRAEVRSQIAAFTGEQPADQLLDRVFERSGGNAFFVEELARSLGDGLPSGISDSLRDLLLVRIEGLPEPVQRVVRIAAQGGGAVEFRLLATVSGLGEDELIDTLRTAVGASVLQPCDDECFCFRHALMREAVADDLLPGERTRLSRRYAEALEADPALVRAEEFAARLAGYWYHAHDPAKALPAVISAAAASRGRHAYAEQLALLERALELWDDTPEDIRTAALRRGVDEGLCRPISTEHRGDFADLLAAVAVAARHAGERERALALGKRALRLLEGDPSPAAGARPAAADPIRAAWFWSERYQLMRELSRSDGWAEIARAQELVKGLPPSPVHAEVLADAAHWGALHQPGPGALESARQAVELARMTGARDTELAATVTLGWLTLDAGGVDEGLDLVREVAATEIAPGTLSTVVRSHGNVADMLLGIGRFTESVRAGEEGVALAQWHGLPEVAAWIGGNLGEALMALGRWDEADRALRLAHDRRGISARTRGQIEGHLADLALARGDFAGARRLLEAAAASFGDVYPEPQHTLPCARTAIGIAAADGRILDARTLAEEAVGDGIAPGLQRYGWPLLYAAAAAEARARGLPVAELGRPAAVDRLRKAMRRLPQFVPLWAGLALMTEAELRTATGQDAVARWEEAVAAVQPLGYPELLVTARLRLAEALVTEGAADARGRAGELLRPAESGAASLGAGPLRTRVAQLAGRARIPLQETAAAPPAPADALGLTARELDVLRLVAAGRSNRQIAEELFISPKTASVHVSNILAKLGASGRGEAAALAHRLGVFDPPRVS</sequence>
<comment type="caution">
    <text evidence="4">The sequence shown here is derived from an EMBL/GenBank/DDBJ whole genome shotgun (WGS) entry which is preliminary data.</text>
</comment>
<dbReference type="SUPFAM" id="SSF46894">
    <property type="entry name" value="C-terminal effector domain of the bipartite response regulators"/>
    <property type="match status" value="1"/>
</dbReference>
<evidence type="ECO:0000256" key="2">
    <source>
        <dbReference type="ARBA" id="ARBA00022840"/>
    </source>
</evidence>
<dbReference type="Pfam" id="PF00196">
    <property type="entry name" value="GerE"/>
    <property type="match status" value="1"/>
</dbReference>
<dbReference type="GO" id="GO:0005737">
    <property type="term" value="C:cytoplasm"/>
    <property type="evidence" value="ECO:0007669"/>
    <property type="project" value="TreeGrafter"/>
</dbReference>
<dbReference type="InterPro" id="IPR027417">
    <property type="entry name" value="P-loop_NTPase"/>
</dbReference>
<dbReference type="AlphaFoldDB" id="A0A7K0CFA6"/>
<dbReference type="PANTHER" id="PTHR16305">
    <property type="entry name" value="TESTICULAR SOLUBLE ADENYLYL CYCLASE"/>
    <property type="match status" value="1"/>
</dbReference>
<evidence type="ECO:0000313" key="4">
    <source>
        <dbReference type="EMBL" id="MQY12155.1"/>
    </source>
</evidence>
<accession>A0A7K0CFA6</accession>
<dbReference type="GO" id="GO:0005524">
    <property type="term" value="F:ATP binding"/>
    <property type="evidence" value="ECO:0007669"/>
    <property type="project" value="UniProtKB-KW"/>
</dbReference>
<dbReference type="GO" id="GO:0004016">
    <property type="term" value="F:adenylate cyclase activity"/>
    <property type="evidence" value="ECO:0007669"/>
    <property type="project" value="TreeGrafter"/>
</dbReference>
<dbReference type="InterPro" id="IPR000792">
    <property type="entry name" value="Tscrpt_reg_LuxR_C"/>
</dbReference>
<dbReference type="SUPFAM" id="SSF48452">
    <property type="entry name" value="TPR-like"/>
    <property type="match status" value="1"/>
</dbReference>
<evidence type="ECO:0000256" key="1">
    <source>
        <dbReference type="ARBA" id="ARBA00022741"/>
    </source>
</evidence>
<dbReference type="GO" id="GO:0003677">
    <property type="term" value="F:DNA binding"/>
    <property type="evidence" value="ECO:0007669"/>
    <property type="project" value="InterPro"/>
</dbReference>
<organism evidence="4 5">
    <name type="scientific">Streptomyces smaragdinus</name>
    <dbReference type="NCBI Taxonomy" id="2585196"/>
    <lineage>
        <taxon>Bacteria</taxon>
        <taxon>Bacillati</taxon>
        <taxon>Actinomycetota</taxon>
        <taxon>Actinomycetes</taxon>
        <taxon>Kitasatosporales</taxon>
        <taxon>Streptomycetaceae</taxon>
        <taxon>Streptomyces</taxon>
    </lineage>
</organism>
<dbReference type="SMART" id="SM00421">
    <property type="entry name" value="HTH_LUXR"/>
    <property type="match status" value="1"/>
</dbReference>
<dbReference type="PRINTS" id="PR00038">
    <property type="entry name" value="HTHLUXR"/>
</dbReference>
<dbReference type="CDD" id="cd06170">
    <property type="entry name" value="LuxR_C_like"/>
    <property type="match status" value="1"/>
</dbReference>
<dbReference type="Pfam" id="PF13191">
    <property type="entry name" value="AAA_16"/>
    <property type="match status" value="1"/>
</dbReference>
<dbReference type="InterPro" id="IPR011990">
    <property type="entry name" value="TPR-like_helical_dom_sf"/>
</dbReference>